<dbReference type="PROSITE" id="PS50835">
    <property type="entry name" value="IG_LIKE"/>
    <property type="match status" value="1"/>
</dbReference>
<evidence type="ECO:0000313" key="14">
    <source>
        <dbReference type="Proteomes" id="UP000261340"/>
    </source>
</evidence>
<keyword evidence="7" id="KW-1015">Disulfide bond</keyword>
<dbReference type="InterPro" id="IPR036179">
    <property type="entry name" value="Ig-like_dom_sf"/>
</dbReference>
<evidence type="ECO:0000256" key="2">
    <source>
        <dbReference type="ARBA" id="ARBA00022475"/>
    </source>
</evidence>
<sequence>MSPSKLMLCFAVLSVPQVEVDSRVESVQLPCKTTVHLPEEAEVEWMDRYHRRVHVYQNGSEKPEEQHQFYRGRTKMNEDLLKTGDLSLTLKHPTDGDTNTYTCTVYSREGNNLLKKQMELKVRGQCCRYRSILVWIKSIVLLVVLHQAGNFSGSLIYHFNYQVGPHPAQLHASYFQSILTQTRGIRTPDHHQVTWSSQIQVPSMTHRTNHYYRLFCNKSLNSHCSVTVLVTELVTWHGI</sequence>
<keyword evidence="4 11" id="KW-0732">Signal</keyword>
<keyword evidence="10" id="KW-0393">Immunoglobulin domain</keyword>
<feature type="signal peptide" evidence="11">
    <location>
        <begin position="1"/>
        <end position="22"/>
    </location>
</feature>
<evidence type="ECO:0000259" key="12">
    <source>
        <dbReference type="PROSITE" id="PS50835"/>
    </source>
</evidence>
<dbReference type="SUPFAM" id="SSF48726">
    <property type="entry name" value="Immunoglobulin"/>
    <property type="match status" value="1"/>
</dbReference>
<keyword evidence="3" id="KW-0812">Transmembrane</keyword>
<dbReference type="PANTHER" id="PTHR25466">
    <property type="entry name" value="T-LYMPHOCYTE ACTIVATION ANTIGEN"/>
    <property type="match status" value="1"/>
</dbReference>
<evidence type="ECO:0000256" key="8">
    <source>
        <dbReference type="ARBA" id="ARBA00023170"/>
    </source>
</evidence>
<evidence type="ECO:0000256" key="4">
    <source>
        <dbReference type="ARBA" id="ARBA00022729"/>
    </source>
</evidence>
<dbReference type="GO" id="GO:0042102">
    <property type="term" value="P:positive regulation of T cell proliferation"/>
    <property type="evidence" value="ECO:0007669"/>
    <property type="project" value="TreeGrafter"/>
</dbReference>
<evidence type="ECO:0000256" key="11">
    <source>
        <dbReference type="SAM" id="SignalP"/>
    </source>
</evidence>
<accession>A0A3Q0RBK6</accession>
<dbReference type="Gene3D" id="2.60.40.10">
    <property type="entry name" value="Immunoglobulins"/>
    <property type="match status" value="1"/>
</dbReference>
<keyword evidence="8" id="KW-0675">Receptor</keyword>
<evidence type="ECO:0000256" key="1">
    <source>
        <dbReference type="ARBA" id="ARBA00004251"/>
    </source>
</evidence>
<keyword evidence="5" id="KW-1133">Transmembrane helix</keyword>
<protein>
    <recommendedName>
        <fullName evidence="12">Ig-like domain-containing protein</fullName>
    </recommendedName>
</protein>
<feature type="domain" description="Ig-like" evidence="12">
    <location>
        <begin position="3"/>
        <end position="121"/>
    </location>
</feature>
<comment type="subcellular location">
    <subcellularLocation>
        <location evidence="1">Cell membrane</location>
        <topology evidence="1">Single-pass type I membrane protein</topology>
    </subcellularLocation>
</comment>
<evidence type="ECO:0000256" key="3">
    <source>
        <dbReference type="ARBA" id="ARBA00022692"/>
    </source>
</evidence>
<dbReference type="PANTHER" id="PTHR25466:SF14">
    <property type="entry name" value="BUTYROPHILIN SUBFAMILY 2 MEMBER A2-LIKE-RELATED"/>
    <property type="match status" value="1"/>
</dbReference>
<dbReference type="SMART" id="SM00409">
    <property type="entry name" value="IG"/>
    <property type="match status" value="1"/>
</dbReference>
<name>A0A3Q0RBK6_AMPCI</name>
<evidence type="ECO:0000313" key="13">
    <source>
        <dbReference type="Ensembl" id="ENSACIP00000007288.1"/>
    </source>
</evidence>
<dbReference type="InterPro" id="IPR051713">
    <property type="entry name" value="T-cell_Activation_Regulation"/>
</dbReference>
<evidence type="ECO:0000256" key="6">
    <source>
        <dbReference type="ARBA" id="ARBA00023136"/>
    </source>
</evidence>
<evidence type="ECO:0000256" key="7">
    <source>
        <dbReference type="ARBA" id="ARBA00023157"/>
    </source>
</evidence>
<evidence type="ECO:0000256" key="10">
    <source>
        <dbReference type="ARBA" id="ARBA00023319"/>
    </source>
</evidence>
<dbReference type="InterPro" id="IPR003599">
    <property type="entry name" value="Ig_sub"/>
</dbReference>
<evidence type="ECO:0000256" key="5">
    <source>
        <dbReference type="ARBA" id="ARBA00022989"/>
    </source>
</evidence>
<dbReference type="GO" id="GO:0071222">
    <property type="term" value="P:cellular response to lipopolysaccharide"/>
    <property type="evidence" value="ECO:0007669"/>
    <property type="project" value="TreeGrafter"/>
</dbReference>
<keyword evidence="9" id="KW-0325">Glycoprotein</keyword>
<dbReference type="GeneTree" id="ENSGT01130000278447"/>
<evidence type="ECO:0000256" key="9">
    <source>
        <dbReference type="ARBA" id="ARBA00023180"/>
    </source>
</evidence>
<proteinExistence type="predicted"/>
<dbReference type="GO" id="GO:0009897">
    <property type="term" value="C:external side of plasma membrane"/>
    <property type="evidence" value="ECO:0007669"/>
    <property type="project" value="TreeGrafter"/>
</dbReference>
<dbReference type="InterPro" id="IPR007110">
    <property type="entry name" value="Ig-like_dom"/>
</dbReference>
<reference evidence="13" key="1">
    <citation type="submission" date="2025-08" db="UniProtKB">
        <authorList>
            <consortium name="Ensembl"/>
        </authorList>
    </citation>
    <scope>IDENTIFICATION</scope>
</reference>
<reference evidence="13" key="2">
    <citation type="submission" date="2025-09" db="UniProtKB">
        <authorList>
            <consortium name="Ensembl"/>
        </authorList>
    </citation>
    <scope>IDENTIFICATION</scope>
</reference>
<dbReference type="InterPro" id="IPR013106">
    <property type="entry name" value="Ig_V-set"/>
</dbReference>
<dbReference type="GO" id="GO:0007166">
    <property type="term" value="P:cell surface receptor signaling pathway"/>
    <property type="evidence" value="ECO:0007669"/>
    <property type="project" value="TreeGrafter"/>
</dbReference>
<dbReference type="InterPro" id="IPR013783">
    <property type="entry name" value="Ig-like_fold"/>
</dbReference>
<dbReference type="AlphaFoldDB" id="A0A3Q0RBK6"/>
<dbReference type="Ensembl" id="ENSACIT00000007504.1">
    <property type="protein sequence ID" value="ENSACIP00000007288.1"/>
    <property type="gene ID" value="ENSACIG00000005722.1"/>
</dbReference>
<feature type="chain" id="PRO_5018540928" description="Ig-like domain-containing protein" evidence="11">
    <location>
        <begin position="23"/>
        <end position="239"/>
    </location>
</feature>
<keyword evidence="14" id="KW-1185">Reference proteome</keyword>
<keyword evidence="6" id="KW-0472">Membrane</keyword>
<dbReference type="Proteomes" id="UP000261340">
    <property type="component" value="Unplaced"/>
</dbReference>
<organism evidence="13 14">
    <name type="scientific">Amphilophus citrinellus</name>
    <name type="common">Midas cichlid</name>
    <name type="synonym">Cichlasoma citrinellum</name>
    <dbReference type="NCBI Taxonomy" id="61819"/>
    <lineage>
        <taxon>Eukaryota</taxon>
        <taxon>Metazoa</taxon>
        <taxon>Chordata</taxon>
        <taxon>Craniata</taxon>
        <taxon>Vertebrata</taxon>
        <taxon>Euteleostomi</taxon>
        <taxon>Actinopterygii</taxon>
        <taxon>Neopterygii</taxon>
        <taxon>Teleostei</taxon>
        <taxon>Neoteleostei</taxon>
        <taxon>Acanthomorphata</taxon>
        <taxon>Ovalentaria</taxon>
        <taxon>Cichlomorphae</taxon>
        <taxon>Cichliformes</taxon>
        <taxon>Cichlidae</taxon>
        <taxon>New World cichlids</taxon>
        <taxon>Cichlasomatinae</taxon>
        <taxon>Heroini</taxon>
        <taxon>Amphilophus</taxon>
    </lineage>
</organism>
<dbReference type="GO" id="GO:0042130">
    <property type="term" value="P:negative regulation of T cell proliferation"/>
    <property type="evidence" value="ECO:0007669"/>
    <property type="project" value="TreeGrafter"/>
</dbReference>
<dbReference type="GO" id="GO:0006955">
    <property type="term" value="P:immune response"/>
    <property type="evidence" value="ECO:0007669"/>
    <property type="project" value="TreeGrafter"/>
</dbReference>
<dbReference type="Pfam" id="PF07686">
    <property type="entry name" value="V-set"/>
    <property type="match status" value="1"/>
</dbReference>
<keyword evidence="2" id="KW-1003">Cell membrane</keyword>
<dbReference type="GO" id="GO:0031295">
    <property type="term" value="P:T cell costimulation"/>
    <property type="evidence" value="ECO:0007669"/>
    <property type="project" value="TreeGrafter"/>
</dbReference>